<evidence type="ECO:0000313" key="5">
    <source>
        <dbReference type="EMBL" id="RHW35500.1"/>
    </source>
</evidence>
<keyword evidence="6" id="KW-1185">Reference proteome</keyword>
<sequence>MHTPKRVVQLTTVHHPYDPRIYHKECKSLQKAGFDVTLIAQSGDQDSNTDKPIKHIPLKKYKSRLKRMTVGAFAAYKEAKKLNADVYHFHDPELLPIAWLLKNKNNVVIYDIHEDYITSILQKDYMSMPIRKMFATVYRLMERFFARNFELCLAEKYYKDIYPTGTCVLNYPTVNAKFLNSKRETPAENKVLYTGNVSIVRGAMFHARIPVIDEEIEMHFVGKCPSDLAEKMYEAAGDKKANLKIEGIDQFIEKEVIEDRYLQTNWLAGIALFPPTEHYMKKELTKFFEYMNAGLPIICSNFPVWEKFMETYQCGIAVDPYDDEAIKKAISYLKNNPEEAKRMGENGKRAVAEELNWYTEEQKLISWYHELLDLEKKSMQEEGIGD</sequence>
<evidence type="ECO:0000259" key="3">
    <source>
        <dbReference type="Pfam" id="PF00534"/>
    </source>
</evidence>
<reference evidence="5 6" key="1">
    <citation type="journal article" date="2007" name="Int. J. Syst. Evol. Microbiol.">
        <title>Oceanobacillus profundus sp. nov., isolated from a deep-sea sediment core.</title>
        <authorList>
            <person name="Kim Y.G."/>
            <person name="Choi D.H."/>
            <person name="Hyun S."/>
            <person name="Cho B.C."/>
        </authorList>
    </citation>
    <scope>NUCLEOTIDE SEQUENCE [LARGE SCALE GENOMIC DNA]</scope>
    <source>
        <strain evidence="5 6">DSM 18246</strain>
    </source>
</reference>
<keyword evidence="2 5" id="KW-0808">Transferase</keyword>
<feature type="domain" description="Glycosyltransferase subfamily 4-like N-terminal" evidence="4">
    <location>
        <begin position="26"/>
        <end position="152"/>
    </location>
</feature>
<dbReference type="Proteomes" id="UP000285456">
    <property type="component" value="Unassembled WGS sequence"/>
</dbReference>
<dbReference type="Pfam" id="PF13439">
    <property type="entry name" value="Glyco_transf_4"/>
    <property type="match status" value="1"/>
</dbReference>
<proteinExistence type="predicted"/>
<dbReference type="InterPro" id="IPR028098">
    <property type="entry name" value="Glyco_trans_4-like_N"/>
</dbReference>
<evidence type="ECO:0000256" key="1">
    <source>
        <dbReference type="ARBA" id="ARBA00022676"/>
    </source>
</evidence>
<evidence type="ECO:0000313" key="6">
    <source>
        <dbReference type="Proteomes" id="UP000285456"/>
    </source>
</evidence>
<evidence type="ECO:0000256" key="2">
    <source>
        <dbReference type="ARBA" id="ARBA00022679"/>
    </source>
</evidence>
<protein>
    <submittedName>
        <fullName evidence="5">Glycosyltransferase</fullName>
    </submittedName>
</protein>
<dbReference type="PANTHER" id="PTHR12526">
    <property type="entry name" value="GLYCOSYLTRANSFERASE"/>
    <property type="match status" value="1"/>
</dbReference>
<comment type="caution">
    <text evidence="5">The sequence shown here is derived from an EMBL/GenBank/DDBJ whole genome shotgun (WGS) entry which is preliminary data.</text>
</comment>
<feature type="domain" description="Glycosyl transferase family 1" evidence="3">
    <location>
        <begin position="288"/>
        <end position="349"/>
    </location>
</feature>
<dbReference type="PANTHER" id="PTHR12526:SF629">
    <property type="entry name" value="TEICHURONIC ACID BIOSYNTHESIS GLYCOSYLTRANSFERASE TUAH-RELATED"/>
    <property type="match status" value="1"/>
</dbReference>
<dbReference type="OrthoDB" id="9813214at2"/>
<dbReference type="RefSeq" id="WP_118888524.1">
    <property type="nucleotide sequence ID" value="NZ_PHUT01000001.1"/>
</dbReference>
<gene>
    <name evidence="5" type="ORF">D1B32_02430</name>
</gene>
<dbReference type="GO" id="GO:0016757">
    <property type="term" value="F:glycosyltransferase activity"/>
    <property type="evidence" value="ECO:0007669"/>
    <property type="project" value="UniProtKB-KW"/>
</dbReference>
<evidence type="ECO:0000259" key="4">
    <source>
        <dbReference type="Pfam" id="PF13439"/>
    </source>
</evidence>
<dbReference type="Pfam" id="PF00534">
    <property type="entry name" value="Glycos_transf_1"/>
    <property type="match status" value="1"/>
</dbReference>
<organism evidence="5 6">
    <name type="scientific">Oceanobacillus profundus</name>
    <dbReference type="NCBI Taxonomy" id="372463"/>
    <lineage>
        <taxon>Bacteria</taxon>
        <taxon>Bacillati</taxon>
        <taxon>Bacillota</taxon>
        <taxon>Bacilli</taxon>
        <taxon>Bacillales</taxon>
        <taxon>Bacillaceae</taxon>
        <taxon>Oceanobacillus</taxon>
    </lineage>
</organism>
<dbReference type="Gene3D" id="3.40.50.2000">
    <property type="entry name" value="Glycogen Phosphorylase B"/>
    <property type="match status" value="2"/>
</dbReference>
<dbReference type="SUPFAM" id="SSF53756">
    <property type="entry name" value="UDP-Glycosyltransferase/glycogen phosphorylase"/>
    <property type="match status" value="1"/>
</dbReference>
<accession>A0A417YPF7</accession>
<dbReference type="EMBL" id="QWEH01000001">
    <property type="protein sequence ID" value="RHW35500.1"/>
    <property type="molecule type" value="Genomic_DNA"/>
</dbReference>
<name>A0A417YPF7_9BACI</name>
<dbReference type="InterPro" id="IPR001296">
    <property type="entry name" value="Glyco_trans_1"/>
</dbReference>
<dbReference type="AlphaFoldDB" id="A0A417YPF7"/>
<keyword evidence="1" id="KW-0328">Glycosyltransferase</keyword>